<feature type="non-terminal residue" evidence="1">
    <location>
        <position position="117"/>
    </location>
</feature>
<dbReference type="AlphaFoldDB" id="A0A183NIL8"/>
<evidence type="ECO:0000313" key="2">
    <source>
        <dbReference type="Proteomes" id="UP000269396"/>
    </source>
</evidence>
<evidence type="ECO:0000313" key="1">
    <source>
        <dbReference type="EMBL" id="VDO83014.1"/>
    </source>
</evidence>
<gene>
    <name evidence="1" type="ORF">SMTD_LOCUS1954</name>
</gene>
<dbReference type="Proteomes" id="UP000269396">
    <property type="component" value="Unassembled WGS sequence"/>
</dbReference>
<sequence length="117" mass="13820">MLGKSYIGKNRREPGVIEKRMGNVLYKVRGTFGIWIRHIIQIQREKRTLDKVDSQATSLAQRLQKDLEEERALNRSLLINEKTWRERTEQAESEAKTARAECRELLLNLELRDKLNE</sequence>
<dbReference type="STRING" id="31246.A0A183NIL8"/>
<keyword evidence="2" id="KW-1185">Reference proteome</keyword>
<organism evidence="1 2">
    <name type="scientific">Schistosoma mattheei</name>
    <dbReference type="NCBI Taxonomy" id="31246"/>
    <lineage>
        <taxon>Eukaryota</taxon>
        <taxon>Metazoa</taxon>
        <taxon>Spiralia</taxon>
        <taxon>Lophotrochozoa</taxon>
        <taxon>Platyhelminthes</taxon>
        <taxon>Trematoda</taxon>
        <taxon>Digenea</taxon>
        <taxon>Strigeidida</taxon>
        <taxon>Schistosomatoidea</taxon>
        <taxon>Schistosomatidae</taxon>
        <taxon>Schistosoma</taxon>
    </lineage>
</organism>
<proteinExistence type="predicted"/>
<reference evidence="1 2" key="1">
    <citation type="submission" date="2018-11" db="EMBL/GenBank/DDBJ databases">
        <authorList>
            <consortium name="Pathogen Informatics"/>
        </authorList>
    </citation>
    <scope>NUCLEOTIDE SEQUENCE [LARGE SCALE GENOMIC DNA]</scope>
    <source>
        <strain>Denwood</strain>
        <strain evidence="2">Zambia</strain>
    </source>
</reference>
<name>A0A183NIL8_9TREM</name>
<protein>
    <submittedName>
        <fullName evidence="1">Uncharacterized protein</fullName>
    </submittedName>
</protein>
<accession>A0A183NIL8</accession>
<dbReference type="EMBL" id="UZAL01002434">
    <property type="protein sequence ID" value="VDO83014.1"/>
    <property type="molecule type" value="Genomic_DNA"/>
</dbReference>